<keyword evidence="7" id="KW-0810">Translation regulation</keyword>
<dbReference type="PANTHER" id="PTHR13227:SF0">
    <property type="entry name" value="EUKARYOTIC TRANSLATION INITIATION FACTOR 2A"/>
    <property type="match status" value="1"/>
</dbReference>
<dbReference type="InterPro" id="IPR013979">
    <property type="entry name" value="TIF_beta_prop-like"/>
</dbReference>
<evidence type="ECO:0000259" key="10">
    <source>
        <dbReference type="Pfam" id="PF08662"/>
    </source>
</evidence>
<dbReference type="EMBL" id="JARGDH010000001">
    <property type="protein sequence ID" value="KAL0281568.1"/>
    <property type="molecule type" value="Genomic_DNA"/>
</dbReference>
<evidence type="ECO:0000256" key="3">
    <source>
        <dbReference type="ARBA" id="ARBA00013819"/>
    </source>
</evidence>
<sequence>MSAAMPVVAVRGSTGISMNYGPPGYDPVTAFTRDDNKTCRRMLFSPDGRCFAWINGIVVKIVSTSTWKVQSEIQRPKALNINFSPKGTYLVTWEQFVITQANPQGSPNLNIWKSETGELVKSFVHKSQMGWEPQWSADEKICARLINNDVHFYEDSNFDAAVHRLNVGKVASFSMSPTVSPLHILCFLPGNSGQPSFGRLFQYPKFDNSTALANKSFFQADRVDMFWNNKGTAVLLMNSTELDRTGSSYYGKQTLHFISTKRDTAMVLLGKEGPVYSAQWSPKNTEFCVVYGFMPAKATLFNLKCEPIYDFGSGPRNSIYYNPHGNIVILGGFGNLPGNIEIYDVTRRKQITKVSVRDTTLLLWSPDGEHFITATTAPKLRQENGFKIWHYSGALLYERPWNKQEELWEVAWQTFPPGTFKEPIISSKPVEGIQPSLPQASKQAYRPPSARGKECNFKLYEDEPPSNKEDCKYITLFLFIKTIFHIAVTMMSFSQVHSMLLVYV</sequence>
<accession>A0AAW2IIL7</accession>
<dbReference type="GO" id="GO:0000049">
    <property type="term" value="F:tRNA binding"/>
    <property type="evidence" value="ECO:0007669"/>
    <property type="project" value="TreeGrafter"/>
</dbReference>
<comment type="similarity">
    <text evidence="2">Belongs to the WD repeat EIF2A family.</text>
</comment>
<comment type="caution">
    <text evidence="11">The sequence shown here is derived from an EMBL/GenBank/DDBJ whole genome shotgun (WGS) entry which is preliminary data.</text>
</comment>
<evidence type="ECO:0000256" key="4">
    <source>
        <dbReference type="ARBA" id="ARBA00022540"/>
    </source>
</evidence>
<evidence type="ECO:0000256" key="5">
    <source>
        <dbReference type="ARBA" id="ARBA00022574"/>
    </source>
</evidence>
<dbReference type="FunFam" id="2.130.10.10:FF:000149">
    <property type="entry name" value="Eukaryotic translation initiation factor 2A"/>
    <property type="match status" value="1"/>
</dbReference>
<evidence type="ECO:0000256" key="6">
    <source>
        <dbReference type="ARBA" id="ARBA00022737"/>
    </source>
</evidence>
<dbReference type="PANTHER" id="PTHR13227">
    <property type="entry name" value="EUKARYOTIC TRANSLATION INITIATION FACTOR 2A"/>
    <property type="match status" value="1"/>
</dbReference>
<evidence type="ECO:0000256" key="7">
    <source>
        <dbReference type="ARBA" id="ARBA00022845"/>
    </source>
</evidence>
<proteinExistence type="inferred from homology"/>
<protein>
    <recommendedName>
        <fullName evidence="3">Eukaryotic translation initiation factor 2A</fullName>
    </recommendedName>
</protein>
<dbReference type="InterPro" id="IPR011387">
    <property type="entry name" value="TIF2A"/>
</dbReference>
<dbReference type="GO" id="GO:0043022">
    <property type="term" value="F:ribosome binding"/>
    <property type="evidence" value="ECO:0007669"/>
    <property type="project" value="TreeGrafter"/>
</dbReference>
<evidence type="ECO:0000256" key="8">
    <source>
        <dbReference type="ARBA" id="ARBA00022917"/>
    </source>
</evidence>
<dbReference type="Pfam" id="PF08662">
    <property type="entry name" value="eIF2A"/>
    <property type="match status" value="1"/>
</dbReference>
<dbReference type="GO" id="GO:0006417">
    <property type="term" value="P:regulation of translation"/>
    <property type="evidence" value="ECO:0007669"/>
    <property type="project" value="UniProtKB-KW"/>
</dbReference>
<name>A0AAW2IIL7_9NEOP</name>
<evidence type="ECO:0000256" key="9">
    <source>
        <dbReference type="ARBA" id="ARBA00023054"/>
    </source>
</evidence>
<evidence type="ECO:0000256" key="2">
    <source>
        <dbReference type="ARBA" id="ARBA00009573"/>
    </source>
</evidence>
<dbReference type="SUPFAM" id="SSF82171">
    <property type="entry name" value="DPP6 N-terminal domain-like"/>
    <property type="match status" value="1"/>
</dbReference>
<dbReference type="GO" id="GO:0022627">
    <property type="term" value="C:cytosolic small ribosomal subunit"/>
    <property type="evidence" value="ECO:0007669"/>
    <property type="project" value="TreeGrafter"/>
</dbReference>
<dbReference type="PIRSF" id="PIRSF017222">
    <property type="entry name" value="eIF2A"/>
    <property type="match status" value="1"/>
</dbReference>
<dbReference type="InterPro" id="IPR015943">
    <property type="entry name" value="WD40/YVTN_repeat-like_dom_sf"/>
</dbReference>
<keyword evidence="9" id="KW-0175">Coiled coil</keyword>
<keyword evidence="5" id="KW-0853">WD repeat</keyword>
<dbReference type="GO" id="GO:0003743">
    <property type="term" value="F:translation initiation factor activity"/>
    <property type="evidence" value="ECO:0007669"/>
    <property type="project" value="UniProtKB-KW"/>
</dbReference>
<gene>
    <name evidence="11" type="ORF">PYX00_002515</name>
</gene>
<dbReference type="AlphaFoldDB" id="A0AAW2IIL7"/>
<keyword evidence="6" id="KW-0677">Repeat</keyword>
<keyword evidence="8" id="KW-0648">Protein biosynthesis</keyword>
<dbReference type="Gene3D" id="2.130.10.10">
    <property type="entry name" value="YVTN repeat-like/Quinoprotein amine dehydrogenase"/>
    <property type="match status" value="2"/>
</dbReference>
<keyword evidence="4" id="KW-0396">Initiation factor</keyword>
<evidence type="ECO:0000313" key="11">
    <source>
        <dbReference type="EMBL" id="KAL0281568.1"/>
    </source>
</evidence>
<feature type="domain" description="Translation initiation factor beta propellor-like" evidence="10">
    <location>
        <begin position="215"/>
        <end position="410"/>
    </location>
</feature>
<comment type="function">
    <text evidence="1">Functions in the early steps of protein synthesis of a small number of specific mRNAs. Acts by directing the binding of methionyl-tRNAi to 40S ribosomal subunits. In contrast to the eIF-2 complex, it binds methionyl-tRNAi to 40S subunits in a codon-dependent manner, whereas the eIF-2 complex binds methionyl-tRNAi to 40S subunits in a GTP-dependent manner.</text>
</comment>
<dbReference type="GO" id="GO:0003729">
    <property type="term" value="F:mRNA binding"/>
    <property type="evidence" value="ECO:0007669"/>
    <property type="project" value="TreeGrafter"/>
</dbReference>
<reference evidence="11" key="1">
    <citation type="journal article" date="2024" name="Gigascience">
        <title>Chromosome-level genome of the poultry shaft louse Menopon gallinae provides insight into the host-switching and adaptive evolution of parasitic lice.</title>
        <authorList>
            <person name="Xu Y."/>
            <person name="Ma L."/>
            <person name="Liu S."/>
            <person name="Liang Y."/>
            <person name="Liu Q."/>
            <person name="He Z."/>
            <person name="Tian L."/>
            <person name="Duan Y."/>
            <person name="Cai W."/>
            <person name="Li H."/>
            <person name="Song F."/>
        </authorList>
    </citation>
    <scope>NUCLEOTIDE SEQUENCE</scope>
    <source>
        <strain evidence="11">Cailab_2023a</strain>
    </source>
</reference>
<evidence type="ECO:0000256" key="1">
    <source>
        <dbReference type="ARBA" id="ARBA00003993"/>
    </source>
</evidence>
<organism evidence="11">
    <name type="scientific">Menopon gallinae</name>
    <name type="common">poultry shaft louse</name>
    <dbReference type="NCBI Taxonomy" id="328185"/>
    <lineage>
        <taxon>Eukaryota</taxon>
        <taxon>Metazoa</taxon>
        <taxon>Ecdysozoa</taxon>
        <taxon>Arthropoda</taxon>
        <taxon>Hexapoda</taxon>
        <taxon>Insecta</taxon>
        <taxon>Pterygota</taxon>
        <taxon>Neoptera</taxon>
        <taxon>Paraneoptera</taxon>
        <taxon>Psocodea</taxon>
        <taxon>Troctomorpha</taxon>
        <taxon>Phthiraptera</taxon>
        <taxon>Amblycera</taxon>
        <taxon>Menoponidae</taxon>
        <taxon>Menopon</taxon>
    </lineage>
</organism>